<dbReference type="Proteomes" id="UP000298030">
    <property type="component" value="Unassembled WGS sequence"/>
</dbReference>
<dbReference type="AlphaFoldDB" id="A0A4Y7SWM4"/>
<name>A0A4Y7SWM4_COPMI</name>
<keyword evidence="1" id="KW-1133">Transmembrane helix</keyword>
<dbReference type="EMBL" id="QPFP01000050">
    <property type="protein sequence ID" value="TEB26265.1"/>
    <property type="molecule type" value="Genomic_DNA"/>
</dbReference>
<feature type="transmembrane region" description="Helical" evidence="1">
    <location>
        <begin position="198"/>
        <end position="216"/>
    </location>
</feature>
<organism evidence="2 3">
    <name type="scientific">Coprinellus micaceus</name>
    <name type="common">Glistening ink-cap mushroom</name>
    <name type="synonym">Coprinus micaceus</name>
    <dbReference type="NCBI Taxonomy" id="71717"/>
    <lineage>
        <taxon>Eukaryota</taxon>
        <taxon>Fungi</taxon>
        <taxon>Dikarya</taxon>
        <taxon>Basidiomycota</taxon>
        <taxon>Agaricomycotina</taxon>
        <taxon>Agaricomycetes</taxon>
        <taxon>Agaricomycetidae</taxon>
        <taxon>Agaricales</taxon>
        <taxon>Agaricineae</taxon>
        <taxon>Psathyrellaceae</taxon>
        <taxon>Coprinellus</taxon>
    </lineage>
</organism>
<sequence length="577" mass="64175">MSETEGTIPGNDGSLNEQVYTLVGFWFGSLIYGIYVVLFIAAIQVSLRNKRNRLVFSWVLFLSMISMFIMITIWTFISLYRGIQAFALGAAGPMPVVYYHNPAQWENFSFPLIAALLTWHGDLLVIYRCFVIWGHNFWVILVPVLLFLASFGTHFPILPSLTDSDAPTLHPGINTVLLAWFQHPTLIPQNSAFTLLDLVYPINLLQNVLTTGLIAFRIYTSHRRSRAAGLMHTSGVGGLSMLMIVRIVVESALIFTAAAVAVDGAAVDEESGAGGVACDDDSEYRRQGRSFSMILFLSMISMFFMITVYTGISLHRGIQAYALNVMPPKPVRYYHDQAQWDNYAFVVIVVLLTWHADLLVKMYRCFVIWESRYSVIMLPGLLFIASFGVNTITLAWFNNRSLLSEGTGRLVLKLIYPINLAQNILTTGLIAYRIYSQHKHSQAIGLFRTGAGISLLTIVRILIESALIFTVQQAVLMVLLLAESPGQVVLHATTVPSIGIVFVLMALRTHFGQSSSEIGQSGQSAKYLSRIRPAQRPGTTSVECQVITMRAIHDDEDTLGGLRIDRKRSLAEEDSSS</sequence>
<evidence type="ECO:0000313" key="3">
    <source>
        <dbReference type="Proteomes" id="UP000298030"/>
    </source>
</evidence>
<dbReference type="OrthoDB" id="3346544at2759"/>
<proteinExistence type="predicted"/>
<feature type="transmembrane region" description="Helical" evidence="1">
    <location>
        <begin position="343"/>
        <end position="363"/>
    </location>
</feature>
<feature type="transmembrane region" description="Helical" evidence="1">
    <location>
        <begin position="375"/>
        <end position="396"/>
    </location>
</feature>
<feature type="transmembrane region" description="Helical" evidence="1">
    <location>
        <begin position="20"/>
        <end position="43"/>
    </location>
</feature>
<feature type="transmembrane region" description="Helical" evidence="1">
    <location>
        <begin position="55"/>
        <end position="77"/>
    </location>
</feature>
<feature type="transmembrane region" description="Helical" evidence="1">
    <location>
        <begin position="291"/>
        <end position="312"/>
    </location>
</feature>
<keyword evidence="1" id="KW-0812">Transmembrane</keyword>
<feature type="transmembrane region" description="Helical" evidence="1">
    <location>
        <begin position="108"/>
        <end position="130"/>
    </location>
</feature>
<reference evidence="2 3" key="1">
    <citation type="journal article" date="2019" name="Nat. Ecol. Evol.">
        <title>Megaphylogeny resolves global patterns of mushroom evolution.</title>
        <authorList>
            <person name="Varga T."/>
            <person name="Krizsan K."/>
            <person name="Foldi C."/>
            <person name="Dima B."/>
            <person name="Sanchez-Garcia M."/>
            <person name="Sanchez-Ramirez S."/>
            <person name="Szollosi G.J."/>
            <person name="Szarkandi J.G."/>
            <person name="Papp V."/>
            <person name="Albert L."/>
            <person name="Andreopoulos W."/>
            <person name="Angelini C."/>
            <person name="Antonin V."/>
            <person name="Barry K.W."/>
            <person name="Bougher N.L."/>
            <person name="Buchanan P."/>
            <person name="Buyck B."/>
            <person name="Bense V."/>
            <person name="Catcheside P."/>
            <person name="Chovatia M."/>
            <person name="Cooper J."/>
            <person name="Damon W."/>
            <person name="Desjardin D."/>
            <person name="Finy P."/>
            <person name="Geml J."/>
            <person name="Haridas S."/>
            <person name="Hughes K."/>
            <person name="Justo A."/>
            <person name="Karasinski D."/>
            <person name="Kautmanova I."/>
            <person name="Kiss B."/>
            <person name="Kocsube S."/>
            <person name="Kotiranta H."/>
            <person name="LaButti K.M."/>
            <person name="Lechner B.E."/>
            <person name="Liimatainen K."/>
            <person name="Lipzen A."/>
            <person name="Lukacs Z."/>
            <person name="Mihaltcheva S."/>
            <person name="Morgado L.N."/>
            <person name="Niskanen T."/>
            <person name="Noordeloos M.E."/>
            <person name="Ohm R.A."/>
            <person name="Ortiz-Santana B."/>
            <person name="Ovrebo C."/>
            <person name="Racz N."/>
            <person name="Riley R."/>
            <person name="Savchenko A."/>
            <person name="Shiryaev A."/>
            <person name="Soop K."/>
            <person name="Spirin V."/>
            <person name="Szebenyi C."/>
            <person name="Tomsovsky M."/>
            <person name="Tulloss R.E."/>
            <person name="Uehling J."/>
            <person name="Grigoriev I.V."/>
            <person name="Vagvolgyi C."/>
            <person name="Papp T."/>
            <person name="Martin F.M."/>
            <person name="Miettinen O."/>
            <person name="Hibbett D.S."/>
            <person name="Nagy L.G."/>
        </authorList>
    </citation>
    <scope>NUCLEOTIDE SEQUENCE [LARGE SCALE GENOMIC DNA]</scope>
    <source>
        <strain evidence="2 3">FP101781</strain>
    </source>
</reference>
<feature type="transmembrane region" description="Helical" evidence="1">
    <location>
        <begin position="488"/>
        <end position="507"/>
    </location>
</feature>
<comment type="caution">
    <text evidence="2">The sequence shown here is derived from an EMBL/GenBank/DDBJ whole genome shotgun (WGS) entry which is preliminary data.</text>
</comment>
<gene>
    <name evidence="2" type="ORF">FA13DRAFT_1795879</name>
</gene>
<keyword evidence="1" id="KW-0472">Membrane</keyword>
<evidence type="ECO:0000313" key="2">
    <source>
        <dbReference type="EMBL" id="TEB26265.1"/>
    </source>
</evidence>
<feature type="transmembrane region" description="Helical" evidence="1">
    <location>
        <begin position="137"/>
        <end position="157"/>
    </location>
</feature>
<keyword evidence="3" id="KW-1185">Reference proteome</keyword>
<accession>A0A4Y7SWM4</accession>
<protein>
    <submittedName>
        <fullName evidence="2">Uncharacterized protein</fullName>
    </submittedName>
</protein>
<feature type="transmembrane region" description="Helical" evidence="1">
    <location>
        <begin position="416"/>
        <end position="435"/>
    </location>
</feature>
<evidence type="ECO:0000256" key="1">
    <source>
        <dbReference type="SAM" id="Phobius"/>
    </source>
</evidence>